<dbReference type="OrthoDB" id="5355033at2"/>
<dbReference type="PROSITE" id="PS51186">
    <property type="entry name" value="GNAT"/>
    <property type="match status" value="1"/>
</dbReference>
<dbReference type="Pfam" id="PF13673">
    <property type="entry name" value="Acetyltransf_10"/>
    <property type="match status" value="1"/>
</dbReference>
<dbReference type="InterPro" id="IPR016181">
    <property type="entry name" value="Acyl_CoA_acyltransferase"/>
</dbReference>
<reference evidence="2 3" key="1">
    <citation type="submission" date="2017-02" db="EMBL/GenBank/DDBJ databases">
        <title>Genomic diversity within the haloalkaliphilic genus Thioalkalivibrio.</title>
        <authorList>
            <person name="Ahn A.-C."/>
            <person name="Meier-Kolthoff J."/>
            <person name="Overmars L."/>
            <person name="Richter M."/>
            <person name="Woyke T."/>
            <person name="Sorokin D.Y."/>
            <person name="Muyzer G."/>
        </authorList>
    </citation>
    <scope>NUCLEOTIDE SEQUENCE [LARGE SCALE GENOMIC DNA]</scope>
    <source>
        <strain evidence="2 3">ALJD</strain>
    </source>
</reference>
<dbReference type="RefSeq" id="WP_077277290.1">
    <property type="nucleotide sequence ID" value="NZ_MVBK01000004.1"/>
</dbReference>
<accession>A0A1V3NUB9</accession>
<dbReference type="InterPro" id="IPR052564">
    <property type="entry name" value="N-acetyltrans/Recomb-assoc"/>
</dbReference>
<evidence type="ECO:0000313" key="3">
    <source>
        <dbReference type="Proteomes" id="UP000189462"/>
    </source>
</evidence>
<dbReference type="PANTHER" id="PTHR43451">
    <property type="entry name" value="ACETYLTRANSFERASE (GNAT) FAMILY PROTEIN"/>
    <property type="match status" value="1"/>
</dbReference>
<dbReference type="CDD" id="cd04301">
    <property type="entry name" value="NAT_SF"/>
    <property type="match status" value="1"/>
</dbReference>
<dbReference type="PANTHER" id="PTHR43451:SF1">
    <property type="entry name" value="ACETYLTRANSFERASE"/>
    <property type="match status" value="1"/>
</dbReference>
<dbReference type="SUPFAM" id="SSF55729">
    <property type="entry name" value="Acyl-CoA N-acyltransferases (Nat)"/>
    <property type="match status" value="1"/>
</dbReference>
<keyword evidence="2" id="KW-0808">Transferase</keyword>
<evidence type="ECO:0000313" key="2">
    <source>
        <dbReference type="EMBL" id="OOG28715.1"/>
    </source>
</evidence>
<dbReference type="InterPro" id="IPR000182">
    <property type="entry name" value="GNAT_dom"/>
</dbReference>
<sequence length="175" mass="20106">MERPPARWQSSQDAAAQWTLREFREEDLGAVLDVFQASVRQVAARDYIPEQVEAWAPVPPDEEYWRRRLVRKAVFVCETEGALAGFIAIDTRGHVDLLFVHPAHLRRGVATALLARARAWAMERGARRLTTDASVTARPFFEQAGFRVTEHRIVPLRGMMFRNFHMVMDCRDDAD</sequence>
<keyword evidence="3" id="KW-1185">Reference proteome</keyword>
<evidence type="ECO:0000259" key="1">
    <source>
        <dbReference type="PROSITE" id="PS51186"/>
    </source>
</evidence>
<comment type="caution">
    <text evidence="2">The sequence shown here is derived from an EMBL/GenBank/DDBJ whole genome shotgun (WGS) entry which is preliminary data.</text>
</comment>
<feature type="domain" description="N-acetyltransferase" evidence="1">
    <location>
        <begin position="18"/>
        <end position="173"/>
    </location>
</feature>
<name>A0A1V3NUB9_9GAMM</name>
<dbReference type="STRING" id="108003.B1C78_01050"/>
<proteinExistence type="predicted"/>
<gene>
    <name evidence="2" type="ORF">B1C78_01050</name>
</gene>
<dbReference type="GO" id="GO:0016747">
    <property type="term" value="F:acyltransferase activity, transferring groups other than amino-acyl groups"/>
    <property type="evidence" value="ECO:0007669"/>
    <property type="project" value="InterPro"/>
</dbReference>
<organism evidence="2 3">
    <name type="scientific">Thioalkalivibrio denitrificans</name>
    <dbReference type="NCBI Taxonomy" id="108003"/>
    <lineage>
        <taxon>Bacteria</taxon>
        <taxon>Pseudomonadati</taxon>
        <taxon>Pseudomonadota</taxon>
        <taxon>Gammaproteobacteria</taxon>
        <taxon>Chromatiales</taxon>
        <taxon>Ectothiorhodospiraceae</taxon>
        <taxon>Thioalkalivibrio</taxon>
    </lineage>
</organism>
<dbReference type="AlphaFoldDB" id="A0A1V3NUB9"/>
<dbReference type="Gene3D" id="3.40.630.30">
    <property type="match status" value="1"/>
</dbReference>
<dbReference type="EMBL" id="MVBK01000004">
    <property type="protein sequence ID" value="OOG28715.1"/>
    <property type="molecule type" value="Genomic_DNA"/>
</dbReference>
<protein>
    <submittedName>
        <fullName evidence="2">GNAT family N-acetyltransferase</fullName>
    </submittedName>
</protein>
<dbReference type="Proteomes" id="UP000189462">
    <property type="component" value="Unassembled WGS sequence"/>
</dbReference>